<organism evidence="8 9">
    <name type="scientific">Bacteroides cellulosilyticus</name>
    <dbReference type="NCBI Taxonomy" id="246787"/>
    <lineage>
        <taxon>Bacteria</taxon>
        <taxon>Pseudomonadati</taxon>
        <taxon>Bacteroidota</taxon>
        <taxon>Bacteroidia</taxon>
        <taxon>Bacteroidales</taxon>
        <taxon>Bacteroidaceae</taxon>
        <taxon>Bacteroides</taxon>
    </lineage>
</organism>
<evidence type="ECO:0000313" key="8">
    <source>
        <dbReference type="EMBL" id="RGS32215.1"/>
    </source>
</evidence>
<dbReference type="SUPFAM" id="SSF48452">
    <property type="entry name" value="TPR-like"/>
    <property type="match status" value="1"/>
</dbReference>
<evidence type="ECO:0000256" key="4">
    <source>
        <dbReference type="ARBA" id="ARBA00023136"/>
    </source>
</evidence>
<dbReference type="Gene3D" id="1.25.40.390">
    <property type="match status" value="1"/>
</dbReference>
<sequence>MEMIMKKYSIIICTLLVLAGCSDWLSEDGAPKIDYSLYETEAGIDAALVSAYNYLRLGASGEHASAYVELGTDLFTEGSDGSWRDSFDQYGAKMGADNSLLYKLWENNYKGIGNCNLALDEVATSPVITEEKRVQSIGELRFIRAFMYFDLVQQFGRIPLVLKGSYEVQTAFKRASVGEVYDAIISDLRYGVENLPIPDKVSDVKKGKANSYVAAHLLSKVYLTRASASVEDRGKKTTDLDSALYYSEKVIKESPYQLQKNFSDLWKIDNQGNSEVIFAVQYTTNTLFNGDGNWLHLFWLAEYDNKPGMSRNIEYGRPYKRLRPTDKTLFELFDRKNDSRFYKSFQWVYYANNSKTIPKWSELKQNGEVYFTPDPDKGQVKGKNKFSLGDTAIYYSVVKTGFGSSSLNLKKYIANYSYTYFPYEAQDLKNFPTLLKHLAPNRADAAQRESGREWVRMRLGETYLIAAEAAGRKGDFDLAAKYLNVIRERAAWAEGEEKAPQYWNVEGGMKNNVQSTYKEIEVTKEQLAASDFVSFMLDERGRELLGETCRWEDLVRCEKLVDWVKKYNPKGGNIQSYHKLRPIPSNHINRLNPVGPISEEQNEGYY</sequence>
<keyword evidence="4" id="KW-0472">Membrane</keyword>
<comment type="similarity">
    <text evidence="2">Belongs to the SusD family.</text>
</comment>
<dbReference type="Proteomes" id="UP000283341">
    <property type="component" value="Unassembled WGS sequence"/>
</dbReference>
<name>A0A3D6AZT4_9BACE</name>
<accession>A0A3D6AZT4</accession>
<proteinExistence type="inferred from homology"/>
<comment type="caution">
    <text evidence="8">The sequence shown here is derived from an EMBL/GenBank/DDBJ whole genome shotgun (WGS) entry which is preliminary data.</text>
</comment>
<evidence type="ECO:0000313" key="9">
    <source>
        <dbReference type="Proteomes" id="UP000283341"/>
    </source>
</evidence>
<keyword evidence="5" id="KW-0998">Cell outer membrane</keyword>
<keyword evidence="3" id="KW-0732">Signal</keyword>
<comment type="subcellular location">
    <subcellularLocation>
        <location evidence="1">Cell outer membrane</location>
    </subcellularLocation>
</comment>
<gene>
    <name evidence="8" type="ORF">DWX97_24075</name>
</gene>
<evidence type="ECO:0000259" key="6">
    <source>
        <dbReference type="Pfam" id="PF07980"/>
    </source>
</evidence>
<dbReference type="InterPro" id="IPR012944">
    <property type="entry name" value="SusD_RagB_dom"/>
</dbReference>
<evidence type="ECO:0000256" key="5">
    <source>
        <dbReference type="ARBA" id="ARBA00023237"/>
    </source>
</evidence>
<dbReference type="EMBL" id="QRVJ01000037">
    <property type="protein sequence ID" value="RGS32215.1"/>
    <property type="molecule type" value="Genomic_DNA"/>
</dbReference>
<feature type="domain" description="RagB/SusD" evidence="6">
    <location>
        <begin position="312"/>
        <end position="590"/>
    </location>
</feature>
<evidence type="ECO:0000256" key="2">
    <source>
        <dbReference type="ARBA" id="ARBA00006275"/>
    </source>
</evidence>
<evidence type="ECO:0000256" key="1">
    <source>
        <dbReference type="ARBA" id="ARBA00004442"/>
    </source>
</evidence>
<dbReference type="GO" id="GO:0009279">
    <property type="term" value="C:cell outer membrane"/>
    <property type="evidence" value="ECO:0007669"/>
    <property type="project" value="UniProtKB-SubCell"/>
</dbReference>
<reference evidence="8 9" key="1">
    <citation type="submission" date="2018-08" db="EMBL/GenBank/DDBJ databases">
        <title>A genome reference for cultivated species of the human gut microbiota.</title>
        <authorList>
            <person name="Zou Y."/>
            <person name="Xue W."/>
            <person name="Luo G."/>
        </authorList>
    </citation>
    <scope>NUCLEOTIDE SEQUENCE [LARGE SCALE GENOMIC DNA]</scope>
    <source>
        <strain evidence="8 9">AF22-3AC</strain>
    </source>
</reference>
<dbReference type="PROSITE" id="PS51257">
    <property type="entry name" value="PROKAR_LIPOPROTEIN"/>
    <property type="match status" value="1"/>
</dbReference>
<dbReference type="AlphaFoldDB" id="A0A3D6AZT4"/>
<dbReference type="Pfam" id="PF07980">
    <property type="entry name" value="SusD_RagB"/>
    <property type="match status" value="1"/>
</dbReference>
<dbReference type="InterPro" id="IPR033985">
    <property type="entry name" value="SusD-like_N"/>
</dbReference>
<dbReference type="InterPro" id="IPR011990">
    <property type="entry name" value="TPR-like_helical_dom_sf"/>
</dbReference>
<feature type="domain" description="SusD-like N-terminal" evidence="7">
    <location>
        <begin position="40"/>
        <end position="223"/>
    </location>
</feature>
<evidence type="ECO:0000259" key="7">
    <source>
        <dbReference type="Pfam" id="PF14322"/>
    </source>
</evidence>
<protein>
    <submittedName>
        <fullName evidence="8">RagB/SusD family nutrient uptake outer membrane protein</fullName>
    </submittedName>
</protein>
<evidence type="ECO:0000256" key="3">
    <source>
        <dbReference type="ARBA" id="ARBA00022729"/>
    </source>
</evidence>
<dbReference type="Pfam" id="PF14322">
    <property type="entry name" value="SusD-like_3"/>
    <property type="match status" value="1"/>
</dbReference>